<protein>
    <submittedName>
        <fullName evidence="6">ATP-binding cassette domain-containing protein</fullName>
    </submittedName>
</protein>
<feature type="domain" description="ABC transporter" evidence="5">
    <location>
        <begin position="3"/>
        <end position="222"/>
    </location>
</feature>
<dbReference type="GO" id="GO:0005524">
    <property type="term" value="F:ATP binding"/>
    <property type="evidence" value="ECO:0007669"/>
    <property type="project" value="UniProtKB-KW"/>
</dbReference>
<dbReference type="InterPro" id="IPR050166">
    <property type="entry name" value="ABC_transporter_ATP-bind"/>
</dbReference>
<dbReference type="SMART" id="SM00382">
    <property type="entry name" value="AAA"/>
    <property type="match status" value="1"/>
</dbReference>
<organism evidence="6 7">
    <name type="scientific">Candidatus Rhodoblastus alkanivorans</name>
    <dbReference type="NCBI Taxonomy" id="2954117"/>
    <lineage>
        <taxon>Bacteria</taxon>
        <taxon>Pseudomonadati</taxon>
        <taxon>Pseudomonadota</taxon>
        <taxon>Alphaproteobacteria</taxon>
        <taxon>Hyphomicrobiales</taxon>
        <taxon>Rhodoblastaceae</taxon>
        <taxon>Rhodoblastus</taxon>
    </lineage>
</organism>
<comment type="caution">
    <text evidence="6">The sequence shown here is derived from an EMBL/GenBank/DDBJ whole genome shotgun (WGS) entry which is preliminary data.</text>
</comment>
<dbReference type="PROSITE" id="PS50893">
    <property type="entry name" value="ABC_TRANSPORTER_2"/>
    <property type="match status" value="1"/>
</dbReference>
<dbReference type="PANTHER" id="PTHR42788:SF19">
    <property type="entry name" value="ALIPHATIC SULFONATES IMPORT ATP-BINDING PROTEIN SSUB 2"/>
    <property type="match status" value="1"/>
</dbReference>
<dbReference type="PANTHER" id="PTHR42788">
    <property type="entry name" value="TAURINE IMPORT ATP-BINDING PROTEIN-RELATED"/>
    <property type="match status" value="1"/>
</dbReference>
<dbReference type="Gene3D" id="3.40.50.300">
    <property type="entry name" value="P-loop containing nucleotide triphosphate hydrolases"/>
    <property type="match status" value="1"/>
</dbReference>
<keyword evidence="4 6" id="KW-0067">ATP-binding</keyword>
<gene>
    <name evidence="6" type="ORF">K2U94_07975</name>
</gene>
<evidence type="ECO:0000256" key="3">
    <source>
        <dbReference type="ARBA" id="ARBA00022741"/>
    </source>
</evidence>
<reference evidence="6" key="1">
    <citation type="journal article" date="2022" name="ISME J.">
        <title>Identification of active gaseous-alkane degraders at natural gas seeps.</title>
        <authorList>
            <person name="Farhan Ul Haque M."/>
            <person name="Hernandez M."/>
            <person name="Crombie A.T."/>
            <person name="Murrell J.C."/>
        </authorList>
    </citation>
    <scope>NUCLEOTIDE SEQUENCE</scope>
    <source>
        <strain evidence="6">PC2</strain>
    </source>
</reference>
<sequence>MALEIGIARKAYRLAGGGNRLVFDQFALDVAEGAIVALLGPSGCGKSSLLRIVAGLDRDFSGAVKGAPRRIGMVFQEPRLLPWRNVADNLRLAAPGLDDPGLQALLAAFELDGRGADYPGQLSLGLARRAALARAFAVEPELLLLDEPFASLDRALHLRLRALLARRIGAKKMTALIATHDLDDALMLADEIIFLDRAPTRIKGRLPIAAPRGARDENLTKLRASAEIYYVIDAPGSGNPDSAS</sequence>
<evidence type="ECO:0000256" key="2">
    <source>
        <dbReference type="ARBA" id="ARBA00022448"/>
    </source>
</evidence>
<dbReference type="SUPFAM" id="SSF52540">
    <property type="entry name" value="P-loop containing nucleoside triphosphate hydrolases"/>
    <property type="match status" value="1"/>
</dbReference>
<evidence type="ECO:0000256" key="1">
    <source>
        <dbReference type="ARBA" id="ARBA00005417"/>
    </source>
</evidence>
<evidence type="ECO:0000313" key="7">
    <source>
        <dbReference type="Proteomes" id="UP001139104"/>
    </source>
</evidence>
<keyword evidence="7" id="KW-1185">Reference proteome</keyword>
<evidence type="ECO:0000259" key="5">
    <source>
        <dbReference type="PROSITE" id="PS50893"/>
    </source>
</evidence>
<dbReference type="Pfam" id="PF00005">
    <property type="entry name" value="ABC_tran"/>
    <property type="match status" value="1"/>
</dbReference>
<keyword evidence="2" id="KW-0813">Transport</keyword>
<dbReference type="Proteomes" id="UP001139104">
    <property type="component" value="Unassembled WGS sequence"/>
</dbReference>
<evidence type="ECO:0000313" key="6">
    <source>
        <dbReference type="EMBL" id="MCI4682703.1"/>
    </source>
</evidence>
<proteinExistence type="inferred from homology"/>
<name>A0ABS9Z4Z4_9HYPH</name>
<keyword evidence="3" id="KW-0547">Nucleotide-binding</keyword>
<dbReference type="InterPro" id="IPR003593">
    <property type="entry name" value="AAA+_ATPase"/>
</dbReference>
<accession>A0ABS9Z4Z4</accession>
<comment type="similarity">
    <text evidence="1">Belongs to the ABC transporter superfamily.</text>
</comment>
<dbReference type="RefSeq" id="WP_243066699.1">
    <property type="nucleotide sequence ID" value="NZ_JAIVFK010000032.1"/>
</dbReference>
<dbReference type="InterPro" id="IPR027417">
    <property type="entry name" value="P-loop_NTPase"/>
</dbReference>
<evidence type="ECO:0000256" key="4">
    <source>
        <dbReference type="ARBA" id="ARBA00022840"/>
    </source>
</evidence>
<dbReference type="InterPro" id="IPR003439">
    <property type="entry name" value="ABC_transporter-like_ATP-bd"/>
</dbReference>
<dbReference type="EMBL" id="JAIVFP010000001">
    <property type="protein sequence ID" value="MCI4682703.1"/>
    <property type="molecule type" value="Genomic_DNA"/>
</dbReference>